<reference evidence="8" key="1">
    <citation type="submission" date="2024-06" db="EMBL/GenBank/DDBJ databases">
        <title>Multi-omics analyses provide insights into the biosynthesis of the anticancer antibiotic pleurotin in Hohenbuehelia grisea.</title>
        <authorList>
            <person name="Weaver J.A."/>
            <person name="Alberti F."/>
        </authorList>
    </citation>
    <scope>NUCLEOTIDE SEQUENCE [LARGE SCALE GENOMIC DNA]</scope>
    <source>
        <strain evidence="8">T-177</strain>
    </source>
</reference>
<comment type="caution">
    <text evidence="7">The sequence shown here is derived from an EMBL/GenBank/DDBJ whole genome shotgun (WGS) entry which is preliminary data.</text>
</comment>
<keyword evidence="8" id="KW-1185">Reference proteome</keyword>
<dbReference type="Proteomes" id="UP001556367">
    <property type="component" value="Unassembled WGS sequence"/>
</dbReference>
<evidence type="ECO:0000256" key="6">
    <source>
        <dbReference type="SAM" id="Phobius"/>
    </source>
</evidence>
<keyword evidence="4 6" id="KW-0472">Membrane</keyword>
<dbReference type="PANTHER" id="PTHR28293:SF1">
    <property type="entry name" value="NUCLEAR RIM PROTEIN 1"/>
    <property type="match status" value="1"/>
</dbReference>
<protein>
    <recommendedName>
        <fullName evidence="9">Nuclear rim protein 1</fullName>
    </recommendedName>
</protein>
<evidence type="ECO:0000256" key="2">
    <source>
        <dbReference type="ARBA" id="ARBA00022692"/>
    </source>
</evidence>
<evidence type="ECO:0000313" key="7">
    <source>
        <dbReference type="EMBL" id="KAL0946891.1"/>
    </source>
</evidence>
<evidence type="ECO:0000256" key="5">
    <source>
        <dbReference type="SAM" id="MobiDB-lite"/>
    </source>
</evidence>
<sequence length="387" mass="43351">MSLRRFAQTNHASTADDSPRTPRVSMVSPRASGSAPTTPRTRVSFGVHRSPADTPSISSSIPFDWDAARSRRPPPYSTPTRGNAGRKSVGVGAATSGRRAVRREKGLVAKITSVTDDISFMFSQFPSNLPQPAPKTTAYLIGGLMHFTNIWIRVSQIRQVPDSDQGWESMYREVEGSSWFDWTIPMTGLLLTGCIANTLLLFTRVKPYTLNQRNEQDYVSSPNSRFVPAEMNVEHVEPPSISTRLRSGLWRGFVGFWRFLLAMKPPAAPPVVPGRAARVQQLVIWNPGEIESNLFVVYSPVHALLWMAIGSSNWMLIILVMVLVGVQTHSVIHAFEQLVRDRMLVSAESMSEYNKTFVYPRLNPIRKDVAVMTHQSEVVNVWEDEQR</sequence>
<dbReference type="EMBL" id="JASNQZ010000015">
    <property type="protein sequence ID" value="KAL0946891.1"/>
    <property type="molecule type" value="Genomic_DNA"/>
</dbReference>
<evidence type="ECO:0000256" key="1">
    <source>
        <dbReference type="ARBA" id="ARBA00004127"/>
    </source>
</evidence>
<evidence type="ECO:0000256" key="4">
    <source>
        <dbReference type="ARBA" id="ARBA00023136"/>
    </source>
</evidence>
<comment type="subcellular location">
    <subcellularLocation>
        <location evidence="1">Endomembrane system</location>
        <topology evidence="1">Multi-pass membrane protein</topology>
    </subcellularLocation>
</comment>
<feature type="transmembrane region" description="Helical" evidence="6">
    <location>
        <begin position="303"/>
        <end position="326"/>
    </location>
</feature>
<evidence type="ECO:0000313" key="8">
    <source>
        <dbReference type="Proteomes" id="UP001556367"/>
    </source>
</evidence>
<dbReference type="PANTHER" id="PTHR28293">
    <property type="entry name" value="NUCLEAR RIM PROTEIN 1"/>
    <property type="match status" value="1"/>
</dbReference>
<feature type="compositionally biased region" description="Polar residues" evidence="5">
    <location>
        <begin position="7"/>
        <end position="16"/>
    </location>
</feature>
<dbReference type="Pfam" id="PF10332">
    <property type="entry name" value="DUF2418"/>
    <property type="match status" value="1"/>
</dbReference>
<organism evidence="7 8">
    <name type="scientific">Hohenbuehelia grisea</name>
    <dbReference type="NCBI Taxonomy" id="104357"/>
    <lineage>
        <taxon>Eukaryota</taxon>
        <taxon>Fungi</taxon>
        <taxon>Dikarya</taxon>
        <taxon>Basidiomycota</taxon>
        <taxon>Agaricomycotina</taxon>
        <taxon>Agaricomycetes</taxon>
        <taxon>Agaricomycetidae</taxon>
        <taxon>Agaricales</taxon>
        <taxon>Pleurotineae</taxon>
        <taxon>Pleurotaceae</taxon>
        <taxon>Hohenbuehelia</taxon>
    </lineage>
</organism>
<dbReference type="InterPro" id="IPR018819">
    <property type="entry name" value="Nur1/Mug154"/>
</dbReference>
<gene>
    <name evidence="7" type="ORF">HGRIS_013055</name>
</gene>
<keyword evidence="3 6" id="KW-1133">Transmembrane helix</keyword>
<evidence type="ECO:0000256" key="3">
    <source>
        <dbReference type="ARBA" id="ARBA00022989"/>
    </source>
</evidence>
<evidence type="ECO:0008006" key="9">
    <source>
        <dbReference type="Google" id="ProtNLM"/>
    </source>
</evidence>
<proteinExistence type="predicted"/>
<accession>A0ABR3IU77</accession>
<keyword evidence="2 6" id="KW-0812">Transmembrane</keyword>
<name>A0ABR3IU77_9AGAR</name>
<feature type="region of interest" description="Disordered" evidence="5">
    <location>
        <begin position="1"/>
        <end position="99"/>
    </location>
</feature>